<dbReference type="InterPro" id="IPR001387">
    <property type="entry name" value="Cro/C1-type_HTH"/>
</dbReference>
<keyword evidence="3" id="KW-0804">Transcription</keyword>
<comment type="caution">
    <text evidence="6">The sequence shown here is derived from an EMBL/GenBank/DDBJ whole genome shotgun (WGS) entry which is preliminary data.</text>
</comment>
<dbReference type="SUPFAM" id="SSF47413">
    <property type="entry name" value="lambda repressor-like DNA-binding domains"/>
    <property type="match status" value="1"/>
</dbReference>
<evidence type="ECO:0000256" key="3">
    <source>
        <dbReference type="ARBA" id="ARBA00023163"/>
    </source>
</evidence>
<organism evidence="6 7">
    <name type="scientific">Pseudomonas alloputida</name>
    <dbReference type="NCBI Taxonomy" id="1940621"/>
    <lineage>
        <taxon>Bacteria</taxon>
        <taxon>Pseudomonadati</taxon>
        <taxon>Pseudomonadota</taxon>
        <taxon>Gammaproteobacteria</taxon>
        <taxon>Pseudomonadales</taxon>
        <taxon>Pseudomonadaceae</taxon>
        <taxon>Pseudomonas</taxon>
    </lineage>
</organism>
<dbReference type="InterPro" id="IPR015927">
    <property type="entry name" value="Peptidase_S24_S26A/B/C"/>
</dbReference>
<protein>
    <submittedName>
        <fullName evidence="6">S24 family peptidase</fullName>
    </submittedName>
</protein>
<dbReference type="RefSeq" id="WP_082423990.1">
    <property type="nucleotide sequence ID" value="NZ_JAJSPO010000039.1"/>
</dbReference>
<dbReference type="GO" id="GO:0003677">
    <property type="term" value="F:DNA binding"/>
    <property type="evidence" value="ECO:0007669"/>
    <property type="project" value="UniProtKB-KW"/>
</dbReference>
<evidence type="ECO:0000256" key="1">
    <source>
        <dbReference type="ARBA" id="ARBA00023015"/>
    </source>
</evidence>
<dbReference type="PROSITE" id="PS50943">
    <property type="entry name" value="HTH_CROC1"/>
    <property type="match status" value="1"/>
</dbReference>
<dbReference type="AlphaFoldDB" id="A0AAW7HPA9"/>
<evidence type="ECO:0000313" key="6">
    <source>
        <dbReference type="EMBL" id="MDM3955519.1"/>
    </source>
</evidence>
<proteinExistence type="predicted"/>
<dbReference type="Pfam" id="PF01381">
    <property type="entry name" value="HTH_3"/>
    <property type="match status" value="1"/>
</dbReference>
<feature type="region of interest" description="Disordered" evidence="4">
    <location>
        <begin position="89"/>
        <end position="108"/>
    </location>
</feature>
<feature type="domain" description="HTH cro/C1-type" evidence="5">
    <location>
        <begin position="31"/>
        <end position="78"/>
    </location>
</feature>
<evidence type="ECO:0000256" key="4">
    <source>
        <dbReference type="SAM" id="MobiDB-lite"/>
    </source>
</evidence>
<accession>A0AAW7HPA9</accession>
<gene>
    <name evidence="6" type="ORF">LU674_024810</name>
</gene>
<dbReference type="CDD" id="cd06529">
    <property type="entry name" value="S24_LexA-like"/>
    <property type="match status" value="1"/>
</dbReference>
<evidence type="ECO:0000256" key="2">
    <source>
        <dbReference type="ARBA" id="ARBA00023125"/>
    </source>
</evidence>
<dbReference type="PANTHER" id="PTHR40661:SF2">
    <property type="entry name" value="HTH-TYPE TRANSCRIPTIONAL REGULATOR PRTR"/>
    <property type="match status" value="1"/>
</dbReference>
<dbReference type="Proteomes" id="UP001165439">
    <property type="component" value="Unassembled WGS sequence"/>
</dbReference>
<name>A0AAW7HPA9_9PSED</name>
<sequence length="274" mass="30014">MDGMKKRTLTPEELAECQALKAVYLASKSNHGLSQMSLAEKLGITQSAVSMYMNGVNALNLPIALGFAKALNVSVEDFSPRLAKELGDALPNAAGPSQLGVETTQPRKGDDMELLGSLSAWEDGDPVDSDEVEVPYFAEVEFAGGNGMTEVAEIAGRQLRFSKDTLRAAGVNSNSAAVARIKGSSMERLILDGAAIGFDMSDTLIYDGDIYAFNHGGMLRVKYLYRLPHGAVRISSENSHEYPDEIMSAEDWQREVKMLGRVFWWSTVRRSRRR</sequence>
<keyword evidence="1" id="KW-0805">Transcription regulation</keyword>
<dbReference type="InterPro" id="IPR036286">
    <property type="entry name" value="LexA/Signal_pep-like_sf"/>
</dbReference>
<dbReference type="EMBL" id="JAJSRF020000001">
    <property type="protein sequence ID" value="MDM3955519.1"/>
    <property type="molecule type" value="Genomic_DNA"/>
</dbReference>
<evidence type="ECO:0000313" key="7">
    <source>
        <dbReference type="Proteomes" id="UP001165439"/>
    </source>
</evidence>
<dbReference type="PANTHER" id="PTHR40661">
    <property type="match status" value="1"/>
</dbReference>
<dbReference type="SMART" id="SM00530">
    <property type="entry name" value="HTH_XRE"/>
    <property type="match status" value="1"/>
</dbReference>
<dbReference type="InterPro" id="IPR010982">
    <property type="entry name" value="Lambda_DNA-bd_dom_sf"/>
</dbReference>
<dbReference type="SUPFAM" id="SSF51306">
    <property type="entry name" value="LexA/Signal peptidase"/>
    <property type="match status" value="1"/>
</dbReference>
<reference evidence="6" key="1">
    <citation type="submission" date="2023-06" db="EMBL/GenBank/DDBJ databases">
        <title>MBL-encoding genomic islands in Pseudomonas spp. in Poland.</title>
        <authorList>
            <person name="Urbanowicz P."/>
            <person name="Izdebski R."/>
            <person name="Biedrzycka M."/>
            <person name="Gniadkowski M."/>
        </authorList>
    </citation>
    <scope>NUCLEOTIDE SEQUENCE</scope>
    <source>
        <strain evidence="6">NMI5768_13</strain>
    </source>
</reference>
<dbReference type="Gene3D" id="2.10.109.10">
    <property type="entry name" value="Umud Fragment, subunit A"/>
    <property type="match status" value="1"/>
</dbReference>
<dbReference type="CDD" id="cd00093">
    <property type="entry name" value="HTH_XRE"/>
    <property type="match status" value="1"/>
</dbReference>
<evidence type="ECO:0000259" key="5">
    <source>
        <dbReference type="PROSITE" id="PS50943"/>
    </source>
</evidence>
<dbReference type="InterPro" id="IPR039418">
    <property type="entry name" value="LexA-like"/>
</dbReference>
<keyword evidence="2" id="KW-0238">DNA-binding</keyword>
<dbReference type="Pfam" id="PF00717">
    <property type="entry name" value="Peptidase_S24"/>
    <property type="match status" value="1"/>
</dbReference>
<dbReference type="Gene3D" id="1.10.260.40">
    <property type="entry name" value="lambda repressor-like DNA-binding domains"/>
    <property type="match status" value="1"/>
</dbReference>